<feature type="transmembrane region" description="Helical" evidence="6">
    <location>
        <begin position="106"/>
        <end position="128"/>
    </location>
</feature>
<evidence type="ECO:0000256" key="4">
    <source>
        <dbReference type="ARBA" id="ARBA00022989"/>
    </source>
</evidence>
<feature type="transmembrane region" description="Helical" evidence="6">
    <location>
        <begin position="323"/>
        <end position="345"/>
    </location>
</feature>
<evidence type="ECO:0000256" key="1">
    <source>
        <dbReference type="ARBA" id="ARBA00004141"/>
    </source>
</evidence>
<dbReference type="PANTHER" id="PTHR43791:SF35">
    <property type="entry name" value="MAJOR FACILITATOR SUPERFAMILY (MFS) PROFILE DOMAIN-CONTAINING PROTEIN"/>
    <property type="match status" value="1"/>
</dbReference>
<dbReference type="GO" id="GO:0022857">
    <property type="term" value="F:transmembrane transporter activity"/>
    <property type="evidence" value="ECO:0007669"/>
    <property type="project" value="InterPro"/>
</dbReference>
<feature type="transmembrane region" description="Helical" evidence="6">
    <location>
        <begin position="189"/>
        <end position="207"/>
    </location>
</feature>
<dbReference type="EMBL" id="LFJN01000026">
    <property type="protein sequence ID" value="KPI37123.1"/>
    <property type="molecule type" value="Genomic_DNA"/>
</dbReference>
<feature type="transmembrane region" description="Helical" evidence="6">
    <location>
        <begin position="447"/>
        <end position="467"/>
    </location>
</feature>
<sequence length="541" mass="59896">MAEKTNSMPTEQLTMVTTLDDQENHVEKVTTVDTLHADEATVVLARHTTESTWTESEEKNLVRKIDRRLLGIMFATYGLQYYDKAMLSQAALFGLRKELVLTGDRYSFSASIFYLGYIAGALPAMLLAQHFPVERFTAGIIAVWCSDFRGLYAQRFFLGFLEAGVSPILMIIVSSFYKKNEQPLRMGSWWAAAGFVSIFAPLINYGLGHIHGALSTWKYMYTFAGSVTILWAIVIMAFLPPNPVHARGFSERERYIAVARLRTNNTGVRNTHFKPAQALELVYDARFWLAVATAFCIMVTNGPLSTFVPIIVSGFGYSPLNSLLLSMPCGAVAGVETLLVTWIASKLSHRNWNTWIIAACQVPSIVAAVLPWQLPADAQGARLFALYLLGGFASPYGVLMALHTANYAGYTKKSVTASGLFMGYCLGNSTGPLLFKPTDAPTFEKGFQAVLITTILGLALAVAYRFVCVLDNKRRDRAGTAEAFDHAFDDDLTDMKVRTYIHLLGPKDLCNLRLWLTVNEESPIPLYNLRKGEASNCFPGL</sequence>
<comment type="subcellular location">
    <subcellularLocation>
        <location evidence="1">Membrane</location>
        <topology evidence="1">Multi-pass membrane protein</topology>
    </subcellularLocation>
</comment>
<feature type="transmembrane region" description="Helical" evidence="6">
    <location>
        <begin position="384"/>
        <end position="402"/>
    </location>
</feature>
<dbReference type="Proteomes" id="UP000038010">
    <property type="component" value="Unassembled WGS sequence"/>
</dbReference>
<feature type="transmembrane region" description="Helical" evidence="6">
    <location>
        <begin position="287"/>
        <end position="311"/>
    </location>
</feature>
<dbReference type="AlphaFoldDB" id="A0A0N1NZ59"/>
<evidence type="ECO:0000256" key="5">
    <source>
        <dbReference type="ARBA" id="ARBA00023136"/>
    </source>
</evidence>
<dbReference type="VEuPathDB" id="FungiDB:AB675_3677"/>
<dbReference type="OrthoDB" id="6730379at2759"/>
<keyword evidence="2" id="KW-0813">Transport</keyword>
<protein>
    <submittedName>
        <fullName evidence="7">Putative transporter</fullName>
    </submittedName>
</protein>
<feature type="transmembrane region" description="Helical" evidence="6">
    <location>
        <begin position="352"/>
        <end position="372"/>
    </location>
</feature>
<dbReference type="RefSeq" id="XP_017997086.1">
    <property type="nucleotide sequence ID" value="XM_018143749.1"/>
</dbReference>
<evidence type="ECO:0000256" key="6">
    <source>
        <dbReference type="SAM" id="Phobius"/>
    </source>
</evidence>
<dbReference type="GO" id="GO:0016020">
    <property type="term" value="C:membrane"/>
    <property type="evidence" value="ECO:0007669"/>
    <property type="project" value="UniProtKB-SubCell"/>
</dbReference>
<name>A0A0N1NZ59_9EURO</name>
<dbReference type="PANTHER" id="PTHR43791">
    <property type="entry name" value="PERMEASE-RELATED"/>
    <property type="match status" value="1"/>
</dbReference>
<reference evidence="7 8" key="1">
    <citation type="submission" date="2015-06" db="EMBL/GenBank/DDBJ databases">
        <title>Draft genome of the ant-associated black yeast Phialophora attae CBS 131958.</title>
        <authorList>
            <person name="Moreno L.F."/>
            <person name="Stielow B.J."/>
            <person name="de Hoog S."/>
            <person name="Vicente V.A."/>
            <person name="Weiss V.A."/>
            <person name="de Vries M."/>
            <person name="Cruz L.M."/>
            <person name="Souza E.M."/>
        </authorList>
    </citation>
    <scope>NUCLEOTIDE SEQUENCE [LARGE SCALE GENOMIC DNA]</scope>
    <source>
        <strain evidence="7 8">CBS 131958</strain>
    </source>
</reference>
<accession>A0A0N1NZ59</accession>
<gene>
    <name evidence="7" type="ORF">AB675_3677</name>
</gene>
<evidence type="ECO:0000256" key="3">
    <source>
        <dbReference type="ARBA" id="ARBA00022692"/>
    </source>
</evidence>
<proteinExistence type="predicted"/>
<organism evidence="7 8">
    <name type="scientific">Cyphellophora attinorum</name>
    <dbReference type="NCBI Taxonomy" id="1664694"/>
    <lineage>
        <taxon>Eukaryota</taxon>
        <taxon>Fungi</taxon>
        <taxon>Dikarya</taxon>
        <taxon>Ascomycota</taxon>
        <taxon>Pezizomycotina</taxon>
        <taxon>Eurotiomycetes</taxon>
        <taxon>Chaetothyriomycetidae</taxon>
        <taxon>Chaetothyriales</taxon>
        <taxon>Cyphellophoraceae</taxon>
        <taxon>Cyphellophora</taxon>
    </lineage>
</organism>
<dbReference type="SUPFAM" id="SSF103473">
    <property type="entry name" value="MFS general substrate transporter"/>
    <property type="match status" value="1"/>
</dbReference>
<feature type="transmembrane region" description="Helical" evidence="6">
    <location>
        <begin position="219"/>
        <end position="239"/>
    </location>
</feature>
<evidence type="ECO:0000256" key="2">
    <source>
        <dbReference type="ARBA" id="ARBA00022448"/>
    </source>
</evidence>
<feature type="transmembrane region" description="Helical" evidence="6">
    <location>
        <begin position="156"/>
        <end position="177"/>
    </location>
</feature>
<evidence type="ECO:0000313" key="8">
    <source>
        <dbReference type="Proteomes" id="UP000038010"/>
    </source>
</evidence>
<dbReference type="Pfam" id="PF07690">
    <property type="entry name" value="MFS_1"/>
    <property type="match status" value="1"/>
</dbReference>
<dbReference type="Gene3D" id="1.20.1250.20">
    <property type="entry name" value="MFS general substrate transporter like domains"/>
    <property type="match status" value="2"/>
</dbReference>
<evidence type="ECO:0000313" key="7">
    <source>
        <dbReference type="EMBL" id="KPI37123.1"/>
    </source>
</evidence>
<keyword evidence="3 6" id="KW-0812">Transmembrane</keyword>
<dbReference type="InterPro" id="IPR011701">
    <property type="entry name" value="MFS"/>
</dbReference>
<comment type="caution">
    <text evidence="7">The sequence shown here is derived from an EMBL/GenBank/DDBJ whole genome shotgun (WGS) entry which is preliminary data.</text>
</comment>
<dbReference type="InterPro" id="IPR036259">
    <property type="entry name" value="MFS_trans_sf"/>
</dbReference>
<keyword evidence="8" id="KW-1185">Reference proteome</keyword>
<keyword evidence="5 6" id="KW-0472">Membrane</keyword>
<dbReference type="GeneID" id="28735629"/>
<keyword evidence="4 6" id="KW-1133">Transmembrane helix</keyword>